<reference evidence="1" key="2">
    <citation type="journal article" date="2020" name="Nat. Commun.">
        <title>Large-scale genome sequencing of mycorrhizal fungi provides insights into the early evolution of symbiotic traits.</title>
        <authorList>
            <person name="Miyauchi S."/>
            <person name="Kiss E."/>
            <person name="Kuo A."/>
            <person name="Drula E."/>
            <person name="Kohler A."/>
            <person name="Sanchez-Garcia M."/>
            <person name="Morin E."/>
            <person name="Andreopoulos B."/>
            <person name="Barry K.W."/>
            <person name="Bonito G."/>
            <person name="Buee M."/>
            <person name="Carver A."/>
            <person name="Chen C."/>
            <person name="Cichocki N."/>
            <person name="Clum A."/>
            <person name="Culley D."/>
            <person name="Crous P.W."/>
            <person name="Fauchery L."/>
            <person name="Girlanda M."/>
            <person name="Hayes R.D."/>
            <person name="Keri Z."/>
            <person name="LaButti K."/>
            <person name="Lipzen A."/>
            <person name="Lombard V."/>
            <person name="Magnuson J."/>
            <person name="Maillard F."/>
            <person name="Murat C."/>
            <person name="Nolan M."/>
            <person name="Ohm R.A."/>
            <person name="Pangilinan J."/>
            <person name="Pereira M.F."/>
            <person name="Perotto S."/>
            <person name="Peter M."/>
            <person name="Pfister S."/>
            <person name="Riley R."/>
            <person name="Sitrit Y."/>
            <person name="Stielow J.B."/>
            <person name="Szollosi G."/>
            <person name="Zifcakova L."/>
            <person name="Stursova M."/>
            <person name="Spatafora J.W."/>
            <person name="Tedersoo L."/>
            <person name="Vaario L.M."/>
            <person name="Yamada A."/>
            <person name="Yan M."/>
            <person name="Wang P."/>
            <person name="Xu J."/>
            <person name="Bruns T."/>
            <person name="Baldrian P."/>
            <person name="Vilgalys R."/>
            <person name="Dunand C."/>
            <person name="Henrissat B."/>
            <person name="Grigoriev I.V."/>
            <person name="Hibbett D."/>
            <person name="Nagy L.G."/>
            <person name="Martin F.M."/>
        </authorList>
    </citation>
    <scope>NUCLEOTIDE SEQUENCE</scope>
    <source>
        <strain evidence="1">P2</strain>
    </source>
</reference>
<evidence type="ECO:0000313" key="2">
    <source>
        <dbReference type="Proteomes" id="UP000886501"/>
    </source>
</evidence>
<name>A0ACB6ZCY2_THEGA</name>
<protein>
    <submittedName>
        <fullName evidence="1">Uncharacterized protein</fullName>
    </submittedName>
</protein>
<proteinExistence type="predicted"/>
<evidence type="ECO:0000313" key="1">
    <source>
        <dbReference type="EMBL" id="KAF9647473.1"/>
    </source>
</evidence>
<sequence length="85" mass="9080">MDQSGISWIFLTFATSPLETSDLWCASLSHHNFLTAAKSSQRAKLAPGLPYRRVGGPAPGGLTPLSGQKCLHFPFLRVVELPGGS</sequence>
<accession>A0ACB6ZCY2</accession>
<reference evidence="1" key="1">
    <citation type="submission" date="2019-10" db="EMBL/GenBank/DDBJ databases">
        <authorList>
            <consortium name="DOE Joint Genome Institute"/>
            <person name="Kuo A."/>
            <person name="Miyauchi S."/>
            <person name="Kiss E."/>
            <person name="Drula E."/>
            <person name="Kohler A."/>
            <person name="Sanchez-Garcia M."/>
            <person name="Andreopoulos B."/>
            <person name="Barry K.W."/>
            <person name="Bonito G."/>
            <person name="Buee M."/>
            <person name="Carver A."/>
            <person name="Chen C."/>
            <person name="Cichocki N."/>
            <person name="Clum A."/>
            <person name="Culley D."/>
            <person name="Crous P.W."/>
            <person name="Fauchery L."/>
            <person name="Girlanda M."/>
            <person name="Hayes R."/>
            <person name="Keri Z."/>
            <person name="Labutti K."/>
            <person name="Lipzen A."/>
            <person name="Lombard V."/>
            <person name="Magnuson J."/>
            <person name="Maillard F."/>
            <person name="Morin E."/>
            <person name="Murat C."/>
            <person name="Nolan M."/>
            <person name="Ohm R."/>
            <person name="Pangilinan J."/>
            <person name="Pereira M."/>
            <person name="Perotto S."/>
            <person name="Peter M."/>
            <person name="Riley R."/>
            <person name="Sitrit Y."/>
            <person name="Stielow B."/>
            <person name="Szollosi G."/>
            <person name="Zifcakova L."/>
            <person name="Stursova M."/>
            <person name="Spatafora J.W."/>
            <person name="Tedersoo L."/>
            <person name="Vaario L.-M."/>
            <person name="Yamada A."/>
            <person name="Yan M."/>
            <person name="Wang P."/>
            <person name="Xu J."/>
            <person name="Bruns T."/>
            <person name="Baldrian P."/>
            <person name="Vilgalys R."/>
            <person name="Henrissat B."/>
            <person name="Grigoriev I.V."/>
            <person name="Hibbett D."/>
            <person name="Nagy L.G."/>
            <person name="Martin F.M."/>
        </authorList>
    </citation>
    <scope>NUCLEOTIDE SEQUENCE</scope>
    <source>
        <strain evidence="1">P2</strain>
    </source>
</reference>
<keyword evidence="2" id="KW-1185">Reference proteome</keyword>
<comment type="caution">
    <text evidence="1">The sequence shown here is derived from an EMBL/GenBank/DDBJ whole genome shotgun (WGS) entry which is preliminary data.</text>
</comment>
<dbReference type="EMBL" id="MU118033">
    <property type="protein sequence ID" value="KAF9647473.1"/>
    <property type="molecule type" value="Genomic_DNA"/>
</dbReference>
<dbReference type="Proteomes" id="UP000886501">
    <property type="component" value="Unassembled WGS sequence"/>
</dbReference>
<organism evidence="1 2">
    <name type="scientific">Thelephora ganbajun</name>
    <name type="common">Ganba fungus</name>
    <dbReference type="NCBI Taxonomy" id="370292"/>
    <lineage>
        <taxon>Eukaryota</taxon>
        <taxon>Fungi</taxon>
        <taxon>Dikarya</taxon>
        <taxon>Basidiomycota</taxon>
        <taxon>Agaricomycotina</taxon>
        <taxon>Agaricomycetes</taxon>
        <taxon>Thelephorales</taxon>
        <taxon>Thelephoraceae</taxon>
        <taxon>Thelephora</taxon>
    </lineage>
</organism>
<gene>
    <name evidence="1" type="ORF">BDM02DRAFT_3117074</name>
</gene>